<sequence length="453" mass="49933">MAQHKGNRPRWMLHLQAQVWRILMGIGMQLHRLARPLPPSPSFHRYIEATVSPLKGKFRLQFYVPKDYHSRKRLKGGKRYPCVINFHGGGFTLGTAKDDSRWAGCVVDKVGAVVVSVDYRLAPEFPFPTAVEDGADAVLWLAQHADELLLDPERFAVSGFSSGGNMSFTVPLCLQGELNTEDAKSGAGAGHGLDRGPEGEGEHRGSVPTQAHLLAPPQTTTTTTNTASNAALLRPGTSSTNAPTPTGSRIALTRQKSRLDRIAVLRQTGVSSLSLISSYKDGPSVSVLTSSSPLLKIRGIISFYPSTDYTQTREQRRQTCSRTDQQLPAVFTELFDDSYLQPPSLDLAHPWLSPGVAPEKMLRVLPDDVVLFTCEWDMLLAEGERLRDRLEKELGKRVAYHMVPGVPHGWDKAPNPIRESPGARQQYEVACRELRRMFDVDEEGEGEGDEGGD</sequence>
<organism evidence="4 5">
    <name type="scientific">Clohesyomyces aquaticus</name>
    <dbReference type="NCBI Taxonomy" id="1231657"/>
    <lineage>
        <taxon>Eukaryota</taxon>
        <taxon>Fungi</taxon>
        <taxon>Dikarya</taxon>
        <taxon>Ascomycota</taxon>
        <taxon>Pezizomycotina</taxon>
        <taxon>Dothideomycetes</taxon>
        <taxon>Pleosporomycetidae</taxon>
        <taxon>Pleosporales</taxon>
        <taxon>Lindgomycetaceae</taxon>
        <taxon>Clohesyomyces</taxon>
    </lineage>
</organism>
<dbReference type="InterPro" id="IPR013094">
    <property type="entry name" value="AB_hydrolase_3"/>
</dbReference>
<keyword evidence="1 4" id="KW-0378">Hydrolase</keyword>
<feature type="compositionally biased region" description="Basic and acidic residues" evidence="2">
    <location>
        <begin position="192"/>
        <end position="205"/>
    </location>
</feature>
<feature type="compositionally biased region" description="Low complexity" evidence="2">
    <location>
        <begin position="213"/>
        <end position="233"/>
    </location>
</feature>
<keyword evidence="5" id="KW-1185">Reference proteome</keyword>
<proteinExistence type="predicted"/>
<evidence type="ECO:0000313" key="5">
    <source>
        <dbReference type="Proteomes" id="UP000193144"/>
    </source>
</evidence>
<evidence type="ECO:0000256" key="1">
    <source>
        <dbReference type="ARBA" id="ARBA00022801"/>
    </source>
</evidence>
<dbReference type="Pfam" id="PF07859">
    <property type="entry name" value="Abhydrolase_3"/>
    <property type="match status" value="2"/>
</dbReference>
<dbReference type="OrthoDB" id="433474at2759"/>
<dbReference type="InterPro" id="IPR050300">
    <property type="entry name" value="GDXG_lipolytic_enzyme"/>
</dbReference>
<accession>A0A1Y1YPN3</accession>
<dbReference type="EMBL" id="MCFA01000196">
    <property type="protein sequence ID" value="ORX99544.1"/>
    <property type="molecule type" value="Genomic_DNA"/>
</dbReference>
<dbReference type="InterPro" id="IPR029058">
    <property type="entry name" value="AB_hydrolase_fold"/>
</dbReference>
<evidence type="ECO:0000259" key="3">
    <source>
        <dbReference type="Pfam" id="PF07859"/>
    </source>
</evidence>
<dbReference type="AlphaFoldDB" id="A0A1Y1YPN3"/>
<dbReference type="PANTHER" id="PTHR48081">
    <property type="entry name" value="AB HYDROLASE SUPERFAMILY PROTEIN C4A8.06C"/>
    <property type="match status" value="1"/>
</dbReference>
<protein>
    <submittedName>
        <fullName evidence="4">Alpha/Beta hydrolase protein</fullName>
    </submittedName>
</protein>
<reference evidence="4 5" key="1">
    <citation type="submission" date="2016-07" db="EMBL/GenBank/DDBJ databases">
        <title>Pervasive Adenine N6-methylation of Active Genes in Fungi.</title>
        <authorList>
            <consortium name="DOE Joint Genome Institute"/>
            <person name="Mondo S.J."/>
            <person name="Dannebaum R.O."/>
            <person name="Kuo R.C."/>
            <person name="Labutti K."/>
            <person name="Haridas S."/>
            <person name="Kuo A."/>
            <person name="Salamov A."/>
            <person name="Ahrendt S.R."/>
            <person name="Lipzen A."/>
            <person name="Sullivan W."/>
            <person name="Andreopoulos W.B."/>
            <person name="Clum A."/>
            <person name="Lindquist E."/>
            <person name="Daum C."/>
            <person name="Ramamoorthy G.K."/>
            <person name="Gryganskyi A."/>
            <person name="Culley D."/>
            <person name="Magnuson J.K."/>
            <person name="James T.Y."/>
            <person name="O'Malley M.A."/>
            <person name="Stajich J.E."/>
            <person name="Spatafora J.W."/>
            <person name="Visel A."/>
            <person name="Grigoriev I.V."/>
        </authorList>
    </citation>
    <scope>NUCLEOTIDE SEQUENCE [LARGE SCALE GENOMIC DNA]</scope>
    <source>
        <strain evidence="4 5">CBS 115471</strain>
    </source>
</reference>
<feature type="domain" description="Alpha/beta hydrolase fold-3" evidence="3">
    <location>
        <begin position="83"/>
        <end position="177"/>
    </location>
</feature>
<evidence type="ECO:0000256" key="2">
    <source>
        <dbReference type="SAM" id="MobiDB-lite"/>
    </source>
</evidence>
<dbReference type="STRING" id="1231657.A0A1Y1YPN3"/>
<feature type="compositionally biased region" description="Polar residues" evidence="2">
    <location>
        <begin position="236"/>
        <end position="247"/>
    </location>
</feature>
<dbReference type="SUPFAM" id="SSF53474">
    <property type="entry name" value="alpha/beta-Hydrolases"/>
    <property type="match status" value="2"/>
</dbReference>
<gene>
    <name evidence="4" type="ORF">BCR34DRAFT_495325</name>
</gene>
<dbReference type="Gene3D" id="3.40.50.1820">
    <property type="entry name" value="alpha/beta hydrolase"/>
    <property type="match status" value="2"/>
</dbReference>
<dbReference type="PANTHER" id="PTHR48081:SF8">
    <property type="entry name" value="ALPHA_BETA HYDROLASE FOLD-3 DOMAIN-CONTAINING PROTEIN-RELATED"/>
    <property type="match status" value="1"/>
</dbReference>
<feature type="region of interest" description="Disordered" evidence="2">
    <location>
        <begin position="181"/>
        <end position="249"/>
    </location>
</feature>
<dbReference type="GO" id="GO:0016787">
    <property type="term" value="F:hydrolase activity"/>
    <property type="evidence" value="ECO:0007669"/>
    <property type="project" value="UniProtKB-KW"/>
</dbReference>
<dbReference type="Proteomes" id="UP000193144">
    <property type="component" value="Unassembled WGS sequence"/>
</dbReference>
<evidence type="ECO:0000313" key="4">
    <source>
        <dbReference type="EMBL" id="ORX99544.1"/>
    </source>
</evidence>
<feature type="domain" description="Alpha/beta hydrolase fold-3" evidence="3">
    <location>
        <begin position="289"/>
        <end position="410"/>
    </location>
</feature>
<name>A0A1Y1YPN3_9PLEO</name>
<comment type="caution">
    <text evidence="4">The sequence shown here is derived from an EMBL/GenBank/DDBJ whole genome shotgun (WGS) entry which is preliminary data.</text>
</comment>